<feature type="region of interest" description="Disordered" evidence="1">
    <location>
        <begin position="1"/>
        <end position="56"/>
    </location>
</feature>
<dbReference type="GO" id="GO:0004114">
    <property type="term" value="F:3',5'-cyclic-nucleotide phosphodiesterase activity"/>
    <property type="evidence" value="ECO:0007669"/>
    <property type="project" value="InterPro"/>
</dbReference>
<name>A0A8C0X4B7_CASCN</name>
<dbReference type="Ensembl" id="ENSCCNT00000025621.1">
    <property type="protein sequence ID" value="ENSCCNP00000019789.1"/>
    <property type="gene ID" value="ENSCCNG00000019857.1"/>
</dbReference>
<sequence length="56" mass="6285">MLNGLQNNRVEWKSLADEQEAKMKVTEEEVKKQEEGNMIGKGGGSDDKKSKTCLML</sequence>
<dbReference type="GO" id="GO:0007165">
    <property type="term" value="P:signal transduction"/>
    <property type="evidence" value="ECO:0007669"/>
    <property type="project" value="InterPro"/>
</dbReference>
<proteinExistence type="predicted"/>
<accession>A0A8C0X4B7</accession>
<feature type="compositionally biased region" description="Basic and acidic residues" evidence="1">
    <location>
        <begin position="10"/>
        <end position="35"/>
    </location>
</feature>
<evidence type="ECO:0000259" key="2">
    <source>
        <dbReference type="PROSITE" id="PS51845"/>
    </source>
</evidence>
<organism evidence="3">
    <name type="scientific">Castor canadensis</name>
    <name type="common">American beaver</name>
    <dbReference type="NCBI Taxonomy" id="51338"/>
    <lineage>
        <taxon>Eukaryota</taxon>
        <taxon>Metazoa</taxon>
        <taxon>Chordata</taxon>
        <taxon>Craniata</taxon>
        <taxon>Vertebrata</taxon>
        <taxon>Euteleostomi</taxon>
        <taxon>Mammalia</taxon>
        <taxon>Eutheria</taxon>
        <taxon>Euarchontoglires</taxon>
        <taxon>Glires</taxon>
        <taxon>Rodentia</taxon>
        <taxon>Castorimorpha</taxon>
        <taxon>Castoridae</taxon>
        <taxon>Castor</taxon>
    </lineage>
</organism>
<evidence type="ECO:0000313" key="3">
    <source>
        <dbReference type="Ensembl" id="ENSCCNP00000019789.1"/>
    </source>
</evidence>
<evidence type="ECO:0000256" key="1">
    <source>
        <dbReference type="SAM" id="MobiDB-lite"/>
    </source>
</evidence>
<dbReference type="InterPro" id="IPR002073">
    <property type="entry name" value="PDEase_catalytic_dom"/>
</dbReference>
<dbReference type="AlphaFoldDB" id="A0A8C0X4B7"/>
<feature type="domain" description="PDEase" evidence="2">
    <location>
        <begin position="1"/>
        <end position="19"/>
    </location>
</feature>
<dbReference type="PROSITE" id="PS51845">
    <property type="entry name" value="PDEASE_I_2"/>
    <property type="match status" value="1"/>
</dbReference>
<reference evidence="3" key="1">
    <citation type="submission" date="2023-09" db="UniProtKB">
        <authorList>
            <consortium name="Ensembl"/>
        </authorList>
    </citation>
    <scope>IDENTIFICATION</scope>
</reference>
<protein>
    <recommendedName>
        <fullName evidence="2">PDEase domain-containing protein</fullName>
    </recommendedName>
</protein>